<dbReference type="Pfam" id="PF00378">
    <property type="entry name" value="ECH_1"/>
    <property type="match status" value="1"/>
</dbReference>
<evidence type="ECO:0000313" key="4">
    <source>
        <dbReference type="EMBL" id="WMC11114.1"/>
    </source>
</evidence>
<dbReference type="InterPro" id="IPR001753">
    <property type="entry name" value="Enoyl-CoA_hydra/iso"/>
</dbReference>
<protein>
    <submittedName>
        <fullName evidence="4">Enoyl-CoA hydratase</fullName>
    </submittedName>
</protein>
<name>A0AA50KP35_9GAMM</name>
<dbReference type="SUPFAM" id="SSF52096">
    <property type="entry name" value="ClpP/crotonase"/>
    <property type="match status" value="1"/>
</dbReference>
<keyword evidence="2" id="KW-0456">Lyase</keyword>
<proteinExistence type="inferred from homology"/>
<dbReference type="Gene3D" id="1.10.12.10">
    <property type="entry name" value="Lyase 2-enoyl-coa Hydratase, Chain A, domain 2"/>
    <property type="match status" value="1"/>
</dbReference>
<evidence type="ECO:0000256" key="3">
    <source>
        <dbReference type="RuleBase" id="RU003707"/>
    </source>
</evidence>
<dbReference type="FunFam" id="3.90.226.10:FF:000009">
    <property type="entry name" value="Carnitinyl-CoA dehydratase"/>
    <property type="match status" value="1"/>
</dbReference>
<dbReference type="PANTHER" id="PTHR11941:SF141">
    <property type="entry name" value="ENOYL-COA HYDRATASE_ISOMERASE-RELATED"/>
    <property type="match status" value="1"/>
</dbReference>
<dbReference type="EMBL" id="CP118224">
    <property type="protein sequence ID" value="WMC11114.1"/>
    <property type="molecule type" value="Genomic_DNA"/>
</dbReference>
<keyword evidence="5" id="KW-1185">Reference proteome</keyword>
<organism evidence="4 5">
    <name type="scientific">Oceanimonas pelagia</name>
    <dbReference type="NCBI Taxonomy" id="3028314"/>
    <lineage>
        <taxon>Bacteria</taxon>
        <taxon>Pseudomonadati</taxon>
        <taxon>Pseudomonadota</taxon>
        <taxon>Gammaproteobacteria</taxon>
        <taxon>Aeromonadales</taxon>
        <taxon>Aeromonadaceae</taxon>
        <taxon>Oceanimonas</taxon>
    </lineage>
</organism>
<dbReference type="Proteomes" id="UP001223802">
    <property type="component" value="Chromosome"/>
</dbReference>
<dbReference type="PROSITE" id="PS00166">
    <property type="entry name" value="ENOYL_COA_HYDRATASE"/>
    <property type="match status" value="1"/>
</dbReference>
<dbReference type="GO" id="GO:0006635">
    <property type="term" value="P:fatty acid beta-oxidation"/>
    <property type="evidence" value="ECO:0007669"/>
    <property type="project" value="TreeGrafter"/>
</dbReference>
<sequence>MGEPSVIDYQKQGRVALLTMNNPPANTWTVDSLNRLAALVDELNGDGDIRSLVLTGEGEKFFCAGAELSLFADGDKGKAHAMAQAFGRAFEALSEFRGLSVAAINGYAMGGGLEAALACDLRIAAERAVMGLPEARVGLLPCAGGTQLLPHLVGEAWAKRLILCGERLKAEQALHIGLVEEVMPKSELLARAMALADSAGRQSPGSVAVCKTLIQSARQRPLNEGRVRERDAFMALFDTEDQREGVNAFLEKREPTWRNR</sequence>
<evidence type="ECO:0000313" key="5">
    <source>
        <dbReference type="Proteomes" id="UP001223802"/>
    </source>
</evidence>
<evidence type="ECO:0000256" key="1">
    <source>
        <dbReference type="ARBA" id="ARBA00005254"/>
    </source>
</evidence>
<dbReference type="PANTHER" id="PTHR11941">
    <property type="entry name" value="ENOYL-COA HYDRATASE-RELATED"/>
    <property type="match status" value="1"/>
</dbReference>
<dbReference type="Gene3D" id="3.90.226.10">
    <property type="entry name" value="2-enoyl-CoA Hydratase, Chain A, domain 1"/>
    <property type="match status" value="1"/>
</dbReference>
<gene>
    <name evidence="4" type="ORF">PU634_01740</name>
</gene>
<dbReference type="InterPro" id="IPR029045">
    <property type="entry name" value="ClpP/crotonase-like_dom_sf"/>
</dbReference>
<accession>A0AA50KP35</accession>
<evidence type="ECO:0000256" key="2">
    <source>
        <dbReference type="ARBA" id="ARBA00023239"/>
    </source>
</evidence>
<dbReference type="RefSeq" id="WP_306762363.1">
    <property type="nucleotide sequence ID" value="NZ_CP118224.1"/>
</dbReference>
<dbReference type="AlphaFoldDB" id="A0AA50KP35"/>
<reference evidence="4 5" key="1">
    <citation type="submission" date="2023-02" db="EMBL/GenBank/DDBJ databases">
        <title>Complete genome sequence of a novel bacterium Oceanimonas sp. NTOU-MSR1 isolated from marine coast sediment.</title>
        <authorList>
            <person name="Yang H.-T."/>
            <person name="Chen Y.-L."/>
            <person name="Ho Y.-N."/>
        </authorList>
    </citation>
    <scope>NUCLEOTIDE SEQUENCE [LARGE SCALE GENOMIC DNA]</scope>
    <source>
        <strain evidence="4 5">NTOU-MSR1</strain>
    </source>
</reference>
<dbReference type="InterPro" id="IPR018376">
    <property type="entry name" value="Enoyl-CoA_hyd/isom_CS"/>
</dbReference>
<dbReference type="InterPro" id="IPR014748">
    <property type="entry name" value="Enoyl-CoA_hydra_C"/>
</dbReference>
<dbReference type="GO" id="GO:0016836">
    <property type="term" value="F:hydro-lyase activity"/>
    <property type="evidence" value="ECO:0007669"/>
    <property type="project" value="UniProtKB-ARBA"/>
</dbReference>
<comment type="similarity">
    <text evidence="1 3">Belongs to the enoyl-CoA hydratase/isomerase family.</text>
</comment>
<dbReference type="NCBIfam" id="NF006566">
    <property type="entry name" value="PRK09076.1"/>
    <property type="match status" value="1"/>
</dbReference>
<dbReference type="FunFam" id="1.10.12.10:FF:000001">
    <property type="entry name" value="Probable enoyl-CoA hydratase, mitochondrial"/>
    <property type="match status" value="1"/>
</dbReference>
<dbReference type="CDD" id="cd06558">
    <property type="entry name" value="crotonase-like"/>
    <property type="match status" value="1"/>
</dbReference>
<dbReference type="KEGG" id="ope:PU634_01740"/>